<comment type="caution">
    <text evidence="7">The sequence shown here is derived from an EMBL/GenBank/DDBJ whole genome shotgun (WGS) entry which is preliminary data.</text>
</comment>
<keyword evidence="8" id="KW-1185">Reference proteome</keyword>
<evidence type="ECO:0000256" key="4">
    <source>
        <dbReference type="ARBA" id="ARBA00023163"/>
    </source>
</evidence>
<evidence type="ECO:0000313" key="7">
    <source>
        <dbReference type="EMBL" id="GAA2197845.1"/>
    </source>
</evidence>
<organism evidence="7 8">
    <name type="scientific">Streptomyces bangladeshensis</name>
    <dbReference type="NCBI Taxonomy" id="295352"/>
    <lineage>
        <taxon>Bacteria</taxon>
        <taxon>Bacillati</taxon>
        <taxon>Actinomycetota</taxon>
        <taxon>Actinomycetes</taxon>
        <taxon>Kitasatosporales</taxon>
        <taxon>Streptomycetaceae</taxon>
        <taxon>Streptomyces</taxon>
    </lineage>
</organism>
<gene>
    <name evidence="7" type="ORF">GCM10009787_38030</name>
</gene>
<dbReference type="EMBL" id="BAAAOQ010000012">
    <property type="protein sequence ID" value="GAA2197845.1"/>
    <property type="molecule type" value="Genomic_DNA"/>
</dbReference>
<evidence type="ECO:0000256" key="1">
    <source>
        <dbReference type="ARBA" id="ARBA00022491"/>
    </source>
</evidence>
<dbReference type="InterPro" id="IPR003012">
    <property type="entry name" value="Tet_transcr_reg_TetR"/>
</dbReference>
<dbReference type="InterPro" id="IPR004111">
    <property type="entry name" value="Repressor_TetR_C"/>
</dbReference>
<evidence type="ECO:0000313" key="8">
    <source>
        <dbReference type="Proteomes" id="UP001501391"/>
    </source>
</evidence>
<proteinExistence type="predicted"/>
<keyword evidence="3 5" id="KW-0238">DNA-binding</keyword>
<evidence type="ECO:0000256" key="3">
    <source>
        <dbReference type="ARBA" id="ARBA00023125"/>
    </source>
</evidence>
<accession>A0ABP5NF76</accession>
<feature type="domain" description="HTH tetR-type" evidence="6">
    <location>
        <begin position="13"/>
        <end position="73"/>
    </location>
</feature>
<dbReference type="InterPro" id="IPR036271">
    <property type="entry name" value="Tet_transcr_reg_TetR-rel_C_sf"/>
</dbReference>
<name>A0ABP5NF76_9ACTN</name>
<sequence>MTKKQANAERGPRLDTATVVRTALELLDENGLDALSTRAVADRLGVRMNTVLWHVKTKARLLELMADAVAGEVPLDGLPDAWDARAREIVRRYRRALLAHRDGAALVAGTYPAEPHTLRLAEALVGTLLDGGRTEREAAWTTWTLVYLTLGLTQEEQAAAGRPLADRLAQAVSATTHPALHRTLGHLAAESFAERFEFGLDAVLG</sequence>
<dbReference type="InterPro" id="IPR009057">
    <property type="entry name" value="Homeodomain-like_sf"/>
</dbReference>
<reference evidence="8" key="1">
    <citation type="journal article" date="2019" name="Int. J. Syst. Evol. Microbiol.">
        <title>The Global Catalogue of Microorganisms (GCM) 10K type strain sequencing project: providing services to taxonomists for standard genome sequencing and annotation.</title>
        <authorList>
            <consortium name="The Broad Institute Genomics Platform"/>
            <consortium name="The Broad Institute Genome Sequencing Center for Infectious Disease"/>
            <person name="Wu L."/>
            <person name="Ma J."/>
        </authorList>
    </citation>
    <scope>NUCLEOTIDE SEQUENCE [LARGE SCALE GENOMIC DNA]</scope>
    <source>
        <strain evidence="8">JCM 14924</strain>
    </source>
</reference>
<keyword evidence="1" id="KW-0678">Repressor</keyword>
<dbReference type="Proteomes" id="UP001501391">
    <property type="component" value="Unassembled WGS sequence"/>
</dbReference>
<evidence type="ECO:0000256" key="5">
    <source>
        <dbReference type="PROSITE-ProRule" id="PRU00335"/>
    </source>
</evidence>
<dbReference type="InterPro" id="IPR001647">
    <property type="entry name" value="HTH_TetR"/>
</dbReference>
<dbReference type="Gene3D" id="1.10.10.60">
    <property type="entry name" value="Homeodomain-like"/>
    <property type="match status" value="1"/>
</dbReference>
<dbReference type="SUPFAM" id="SSF46689">
    <property type="entry name" value="Homeodomain-like"/>
    <property type="match status" value="1"/>
</dbReference>
<dbReference type="Gene3D" id="1.10.357.10">
    <property type="entry name" value="Tetracycline Repressor, domain 2"/>
    <property type="match status" value="1"/>
</dbReference>
<keyword evidence="2" id="KW-0805">Transcription regulation</keyword>
<dbReference type="PRINTS" id="PR00455">
    <property type="entry name" value="HTHTETR"/>
</dbReference>
<dbReference type="Pfam" id="PF00440">
    <property type="entry name" value="TetR_N"/>
    <property type="match status" value="1"/>
</dbReference>
<dbReference type="PRINTS" id="PR00400">
    <property type="entry name" value="TETREPRESSOR"/>
</dbReference>
<dbReference type="PROSITE" id="PS50977">
    <property type="entry name" value="HTH_TETR_2"/>
    <property type="match status" value="1"/>
</dbReference>
<protein>
    <submittedName>
        <fullName evidence="7">TetR/AcrR family transcriptional regulator</fullName>
    </submittedName>
</protein>
<dbReference type="SUPFAM" id="SSF48498">
    <property type="entry name" value="Tetracyclin repressor-like, C-terminal domain"/>
    <property type="match status" value="1"/>
</dbReference>
<keyword evidence="4" id="KW-0804">Transcription</keyword>
<evidence type="ECO:0000259" key="6">
    <source>
        <dbReference type="PROSITE" id="PS50977"/>
    </source>
</evidence>
<dbReference type="Pfam" id="PF02909">
    <property type="entry name" value="TetR_C_1"/>
    <property type="match status" value="1"/>
</dbReference>
<evidence type="ECO:0000256" key="2">
    <source>
        <dbReference type="ARBA" id="ARBA00023015"/>
    </source>
</evidence>
<dbReference type="RefSeq" id="WP_059256030.1">
    <property type="nucleotide sequence ID" value="NZ_BAAAOQ010000012.1"/>
</dbReference>
<feature type="DNA-binding region" description="H-T-H motif" evidence="5">
    <location>
        <begin position="36"/>
        <end position="55"/>
    </location>
</feature>